<dbReference type="Pfam" id="PF07228">
    <property type="entry name" value="SpoIIE"/>
    <property type="match status" value="1"/>
</dbReference>
<dbReference type="Proteomes" id="UP000632849">
    <property type="component" value="Unassembled WGS sequence"/>
</dbReference>
<feature type="transmembrane region" description="Helical" evidence="3">
    <location>
        <begin position="105"/>
        <end position="124"/>
    </location>
</feature>
<evidence type="ECO:0000313" key="6">
    <source>
        <dbReference type="Proteomes" id="UP000632849"/>
    </source>
</evidence>
<organism evidence="5 6">
    <name type="scientific">Streptomyces filamentosus</name>
    <name type="common">Streptomyces roseosporus</name>
    <dbReference type="NCBI Taxonomy" id="67294"/>
    <lineage>
        <taxon>Bacteria</taxon>
        <taxon>Bacillati</taxon>
        <taxon>Actinomycetota</taxon>
        <taxon>Actinomycetes</taxon>
        <taxon>Kitasatosporales</taxon>
        <taxon>Streptomycetaceae</taxon>
        <taxon>Streptomyces</taxon>
    </lineage>
</organism>
<keyword evidence="3" id="KW-0812">Transmembrane</keyword>
<feature type="domain" description="PPM-type phosphatase" evidence="4">
    <location>
        <begin position="154"/>
        <end position="388"/>
    </location>
</feature>
<dbReference type="SMART" id="SM00331">
    <property type="entry name" value="PP2C_SIG"/>
    <property type="match status" value="1"/>
</dbReference>
<reference evidence="5" key="2">
    <citation type="submission" date="2020-09" db="EMBL/GenBank/DDBJ databases">
        <authorList>
            <person name="Sun Q."/>
            <person name="Ohkuma M."/>
        </authorList>
    </citation>
    <scope>NUCLEOTIDE SEQUENCE</scope>
    <source>
        <strain evidence="5">JCM 4122</strain>
    </source>
</reference>
<reference evidence="5" key="1">
    <citation type="journal article" date="2014" name="Int. J. Syst. Evol. Microbiol.">
        <title>Complete genome sequence of Corynebacterium casei LMG S-19264T (=DSM 44701T), isolated from a smear-ripened cheese.</title>
        <authorList>
            <consortium name="US DOE Joint Genome Institute (JGI-PGF)"/>
            <person name="Walter F."/>
            <person name="Albersmeier A."/>
            <person name="Kalinowski J."/>
            <person name="Ruckert C."/>
        </authorList>
    </citation>
    <scope>NUCLEOTIDE SEQUENCE</scope>
    <source>
        <strain evidence="5">JCM 4122</strain>
    </source>
</reference>
<dbReference type="InterPro" id="IPR001932">
    <property type="entry name" value="PPM-type_phosphatase-like_dom"/>
</dbReference>
<gene>
    <name evidence="5" type="ORF">GCM10017667_64250</name>
</gene>
<evidence type="ECO:0000259" key="4">
    <source>
        <dbReference type="SMART" id="SM00331"/>
    </source>
</evidence>
<keyword evidence="3" id="KW-0472">Membrane</keyword>
<comment type="caution">
    <text evidence="5">The sequence shown here is derived from an EMBL/GenBank/DDBJ whole genome shotgun (WGS) entry which is preliminary data.</text>
</comment>
<dbReference type="InterPro" id="IPR036457">
    <property type="entry name" value="PPM-type-like_dom_sf"/>
</dbReference>
<dbReference type="EMBL" id="BNBE01000003">
    <property type="protein sequence ID" value="GHG20266.1"/>
    <property type="molecule type" value="Genomic_DNA"/>
</dbReference>
<protein>
    <recommendedName>
        <fullName evidence="4">PPM-type phosphatase domain-containing protein</fullName>
    </recommendedName>
</protein>
<keyword evidence="6" id="KW-1185">Reference proteome</keyword>
<dbReference type="InterPro" id="IPR052016">
    <property type="entry name" value="Bact_Sigma-Reg"/>
</dbReference>
<keyword evidence="1" id="KW-0378">Hydrolase</keyword>
<dbReference type="AlphaFoldDB" id="A0A919BV22"/>
<proteinExistence type="predicted"/>
<sequence>MGGVLTPSGEIAGGRSPVVRTVGRIDAATGADLCAAGPSGAGGAREGPYMIRTSRGSRTRRDRAAAAVVPRLRRAAPLALPVGWGAVAVAWKFGCPLARQPGLPMRIATSLVFLAVGTGLVLGVRRGLRRELARVRAVAEATQRVLLRPPPARLDGLALAARQLSAARGASVGGDLYEAVATPYGVRIVIGDVRGHGLAALGAVVAVLGSFREAAHDEAELGGVLRRLERALQRHLRERVRDEHPAAGGAAPEHPVAEEFVTLLLLEVRADGRLAVLDCGHPAPYRLGPRPERLPVGEPLPPLGVLPLPAVLVPYTGARLLPGETLVLHTDGAEEARDRRGRFFALDAVLARSAGRPPEGVVRQVHEALLRHTGGRLDDDVALLVVRNDRVRVPAQPAEPGLRRPRPAPSTHC</sequence>
<dbReference type="Gene3D" id="3.60.40.10">
    <property type="entry name" value="PPM-type phosphatase domain"/>
    <property type="match status" value="1"/>
</dbReference>
<evidence type="ECO:0000256" key="1">
    <source>
        <dbReference type="ARBA" id="ARBA00022801"/>
    </source>
</evidence>
<evidence type="ECO:0000313" key="5">
    <source>
        <dbReference type="EMBL" id="GHG20266.1"/>
    </source>
</evidence>
<name>A0A919BV22_STRFL</name>
<feature type="region of interest" description="Disordered" evidence="2">
    <location>
        <begin position="37"/>
        <end position="58"/>
    </location>
</feature>
<evidence type="ECO:0000256" key="2">
    <source>
        <dbReference type="SAM" id="MobiDB-lite"/>
    </source>
</evidence>
<dbReference type="GO" id="GO:0016791">
    <property type="term" value="F:phosphatase activity"/>
    <property type="evidence" value="ECO:0007669"/>
    <property type="project" value="TreeGrafter"/>
</dbReference>
<accession>A0A919BV22</accession>
<dbReference type="PANTHER" id="PTHR43156">
    <property type="entry name" value="STAGE II SPORULATION PROTEIN E-RELATED"/>
    <property type="match status" value="1"/>
</dbReference>
<dbReference type="PANTHER" id="PTHR43156:SF2">
    <property type="entry name" value="STAGE II SPORULATION PROTEIN E"/>
    <property type="match status" value="1"/>
</dbReference>
<evidence type="ECO:0000256" key="3">
    <source>
        <dbReference type="SAM" id="Phobius"/>
    </source>
</evidence>
<keyword evidence="3" id="KW-1133">Transmembrane helix</keyword>